<dbReference type="HOGENOM" id="CLU_1040544_0_0_2"/>
<dbReference type="STRING" id="644295.Metev_0720"/>
<dbReference type="EMBL" id="CP002069">
    <property type="protein sequence ID" value="ADI73621.1"/>
    <property type="molecule type" value="Genomic_DNA"/>
</dbReference>
<dbReference type="InterPro" id="IPR016181">
    <property type="entry name" value="Acyl_CoA_acyltransferase"/>
</dbReference>
<name>D7E6Z7_METEZ</name>
<proteinExistence type="predicted"/>
<evidence type="ECO:0000313" key="1">
    <source>
        <dbReference type="EMBL" id="ADI73621.1"/>
    </source>
</evidence>
<keyword evidence="2" id="KW-1185">Reference proteome</keyword>
<accession>D7E6Z7</accession>
<gene>
    <name evidence="1" type="ordered locus">Metev_0720</name>
</gene>
<dbReference type="KEGG" id="mev:Metev_0720"/>
<organism evidence="1 2">
    <name type="scientific">Methanohalobium evestigatum (strain ATCC BAA-1072 / DSM 3721 / NBRC 107634 / OCM 161 / Z-7303)</name>
    <dbReference type="NCBI Taxonomy" id="644295"/>
    <lineage>
        <taxon>Archaea</taxon>
        <taxon>Methanobacteriati</taxon>
        <taxon>Methanobacteriota</taxon>
        <taxon>Stenosarchaea group</taxon>
        <taxon>Methanomicrobia</taxon>
        <taxon>Methanosarcinales</taxon>
        <taxon>Methanosarcinaceae</taxon>
        <taxon>Methanohalobium</taxon>
    </lineage>
</organism>
<sequence>MTTMIDLAKSNNGMVYCILEYPSELDKLNIGHFTYFKKHLGMSDYSKNFKSWINRQNVVFITTLLKNTVVGWTMAEKWSHTSTNSKPVYVLRGIEISSSKKGNGYGKILLDILSLVLPGHIITKPVNNSAKNFFLSLNFKYPEENSPINLANHPGYLILPHEDKNNLYNENVDFLMDTITKCRDKFYSKILTRNLENCSEKLIQSEFSMYSQNQDYSESRKLMSPCICGEFSAKECISSDGKDGVSIICSNCGRERYFLPKFKGDNL</sequence>
<reference evidence="1 2" key="1">
    <citation type="submission" date="2010-06" db="EMBL/GenBank/DDBJ databases">
        <title>Complete sequence chromosome of Methanohalobium evestigatum Z-7303.</title>
        <authorList>
            <consortium name="US DOE Joint Genome Institute"/>
            <person name="Lucas S."/>
            <person name="Copeland A."/>
            <person name="Lapidus A."/>
            <person name="Cheng J.-F."/>
            <person name="Bruce D."/>
            <person name="Goodwin L."/>
            <person name="Pitluck S."/>
            <person name="Saunders E."/>
            <person name="Detter J.C."/>
            <person name="Han C."/>
            <person name="Tapia R."/>
            <person name="Land M."/>
            <person name="Hauser L."/>
            <person name="Kyrpides N."/>
            <person name="Mikhailova N."/>
            <person name="Sieprawska-Lupa M."/>
            <person name="Whitman W.B."/>
            <person name="Anderson I."/>
            <person name="Woyke T."/>
        </authorList>
    </citation>
    <scope>NUCLEOTIDE SEQUENCE [LARGE SCALE GENOMIC DNA]</scope>
    <source>
        <strain evidence="2">ATCC BAA-1072 / DSM 3721 / NBRC 107634 / OCM 161 / Z-7303</strain>
    </source>
</reference>
<dbReference type="SUPFAM" id="SSF55729">
    <property type="entry name" value="Acyl-CoA N-acyltransferases (Nat)"/>
    <property type="match status" value="1"/>
</dbReference>
<dbReference type="Proteomes" id="UP000000391">
    <property type="component" value="Chromosome"/>
</dbReference>
<dbReference type="AlphaFoldDB" id="D7E6Z7"/>
<evidence type="ECO:0000313" key="2">
    <source>
        <dbReference type="Proteomes" id="UP000000391"/>
    </source>
</evidence>
<protein>
    <submittedName>
        <fullName evidence="1">Uncharacterized protein</fullName>
    </submittedName>
</protein>